<accession>A0A1U7CM60</accession>
<sequence>MNDSPDDPKPKSTPGSFDFSAFPKNTVFHERRTGRDRRDFITPPIAPRVEAPRDQTGAKPPERRARKERRKRIDPTTFEKQYTDDELEFMNAMQRFKERTGRPFPSHGEVIKVAVALGYRKLVDDASPAVFDQDASLMLFPKVEHDA</sequence>
<dbReference type="Proteomes" id="UP000186309">
    <property type="component" value="Chromosome"/>
</dbReference>
<feature type="region of interest" description="Disordered" evidence="1">
    <location>
        <begin position="1"/>
        <end position="76"/>
    </location>
</feature>
<name>A0A1U7CM60_9BACT</name>
<reference evidence="3" key="1">
    <citation type="submission" date="2016-12" db="EMBL/GenBank/DDBJ databases">
        <title>Comparative genomics of four Isosphaeraceae planctomycetes: a common pool of plasmids and glycoside hydrolase genes.</title>
        <authorList>
            <person name="Ivanova A."/>
        </authorList>
    </citation>
    <scope>NUCLEOTIDE SEQUENCE [LARGE SCALE GENOMIC DNA]</scope>
    <source>
        <strain evidence="3">PX4</strain>
    </source>
</reference>
<proteinExistence type="predicted"/>
<dbReference type="RefSeq" id="WP_076344383.1">
    <property type="nucleotide sequence ID" value="NZ_CP019082.1"/>
</dbReference>
<protein>
    <submittedName>
        <fullName evidence="2">Uncharacterized protein</fullName>
    </submittedName>
</protein>
<dbReference type="EMBL" id="CP019082">
    <property type="protein sequence ID" value="APW60022.1"/>
    <property type="molecule type" value="Genomic_DNA"/>
</dbReference>
<evidence type="ECO:0000256" key="1">
    <source>
        <dbReference type="SAM" id="MobiDB-lite"/>
    </source>
</evidence>
<feature type="compositionally biased region" description="Basic and acidic residues" evidence="1">
    <location>
        <begin position="27"/>
        <end position="40"/>
    </location>
</feature>
<dbReference type="KEGG" id="pbor:BSF38_01484"/>
<gene>
    <name evidence="2" type="ORF">BSF38_01484</name>
</gene>
<dbReference type="OrthoDB" id="266522at2"/>
<keyword evidence="3" id="KW-1185">Reference proteome</keyword>
<feature type="compositionally biased region" description="Basic and acidic residues" evidence="1">
    <location>
        <begin position="1"/>
        <end position="10"/>
    </location>
</feature>
<organism evidence="2 3">
    <name type="scientific">Paludisphaera borealis</name>
    <dbReference type="NCBI Taxonomy" id="1387353"/>
    <lineage>
        <taxon>Bacteria</taxon>
        <taxon>Pseudomonadati</taxon>
        <taxon>Planctomycetota</taxon>
        <taxon>Planctomycetia</taxon>
        <taxon>Isosphaerales</taxon>
        <taxon>Isosphaeraceae</taxon>
        <taxon>Paludisphaera</taxon>
    </lineage>
</organism>
<evidence type="ECO:0000313" key="3">
    <source>
        <dbReference type="Proteomes" id="UP000186309"/>
    </source>
</evidence>
<dbReference type="AlphaFoldDB" id="A0A1U7CM60"/>
<evidence type="ECO:0000313" key="2">
    <source>
        <dbReference type="EMBL" id="APW60022.1"/>
    </source>
</evidence>